<evidence type="ECO:0000313" key="2">
    <source>
        <dbReference type="Proteomes" id="UP000588369"/>
    </source>
</evidence>
<name>A0A7X9RNC1_9BIFI</name>
<proteinExistence type="predicted"/>
<reference evidence="1 2" key="1">
    <citation type="submission" date="2020-04" db="EMBL/GenBank/DDBJ databases">
        <authorList>
            <person name="Hitch T.C.A."/>
            <person name="Wylensek D."/>
            <person name="Clavel T."/>
        </authorList>
    </citation>
    <scope>NUCLEOTIDE SEQUENCE [LARGE SCALE GENOMIC DNA]</scope>
    <source>
        <strain evidence="1 2">BSM-130-P53-3C</strain>
    </source>
</reference>
<accession>A0A7X9RNC1</accession>
<comment type="caution">
    <text evidence="1">The sequence shown here is derived from an EMBL/GenBank/DDBJ whole genome shotgun (WGS) entry which is preliminary data.</text>
</comment>
<protein>
    <submittedName>
        <fullName evidence="1">Uncharacterized protein</fullName>
    </submittedName>
</protein>
<sequence length="199" mass="22568">MDNFDNFQQSQPASSTLASVGLAPGQWFKVYESPMPAAVTDAIMTRDMWLTYLSKSGRKHAQRASRLVDIYNRVLTPAVANVALPLAQGINTLIWPDYQRMLPEDLTPDLMWDFDHIEANRAGRLRIAIRPDFLRTTSEFSHIVEQVLPHTDRRFGLWFDQSNTRDQAFVNLITVEGAIDPAVVRAYCDALKDYGVAPR</sequence>
<dbReference type="AlphaFoldDB" id="A0A7X9RNC1"/>
<organism evidence="1 2">
    <name type="scientific">Bifidobacterium thermophilum</name>
    <dbReference type="NCBI Taxonomy" id="33905"/>
    <lineage>
        <taxon>Bacteria</taxon>
        <taxon>Bacillati</taxon>
        <taxon>Actinomycetota</taxon>
        <taxon>Actinomycetes</taxon>
        <taxon>Bifidobacteriales</taxon>
        <taxon>Bifidobacteriaceae</taxon>
        <taxon>Bifidobacterium</taxon>
    </lineage>
</organism>
<dbReference type="EMBL" id="JABAGI010000011">
    <property type="protein sequence ID" value="NME62551.1"/>
    <property type="molecule type" value="Genomic_DNA"/>
</dbReference>
<gene>
    <name evidence="1" type="ORF">HF844_07050</name>
</gene>
<dbReference type="Proteomes" id="UP000588369">
    <property type="component" value="Unassembled WGS sequence"/>
</dbReference>
<evidence type="ECO:0000313" key="1">
    <source>
        <dbReference type="EMBL" id="NME62551.1"/>
    </source>
</evidence>
<dbReference type="RefSeq" id="WP_168984427.1">
    <property type="nucleotide sequence ID" value="NZ_JABAGI010000011.1"/>
</dbReference>